<evidence type="ECO:0000256" key="1">
    <source>
        <dbReference type="SAM" id="SignalP"/>
    </source>
</evidence>
<name>A0ABU9LR86_9BACT</name>
<dbReference type="SMART" id="SM00280">
    <property type="entry name" value="KAZAL"/>
    <property type="match status" value="1"/>
</dbReference>
<keyword evidence="3" id="KW-0646">Protease inhibitor</keyword>
<dbReference type="Proteomes" id="UP001479606">
    <property type="component" value="Unassembled WGS sequence"/>
</dbReference>
<dbReference type="InterPro" id="IPR002350">
    <property type="entry name" value="Kazal_dom"/>
</dbReference>
<feature type="domain" description="Kazal-like" evidence="2">
    <location>
        <begin position="25"/>
        <end position="79"/>
    </location>
</feature>
<dbReference type="RefSeq" id="WP_342295586.1">
    <property type="nucleotide sequence ID" value="NZ_JBCEVZ010000002.1"/>
</dbReference>
<keyword evidence="1" id="KW-0732">Signal</keyword>
<keyword evidence="4" id="KW-1185">Reference proteome</keyword>
<reference evidence="3 4" key="1">
    <citation type="journal article" date="2018" name="Arch. Microbiol.">
        <title>Hymenobacter segetis sp. nov., isolated from soil.</title>
        <authorList>
            <person name="Ten L.N."/>
            <person name="Lim S.J."/>
            <person name="Kim B.O."/>
            <person name="Kang I.K."/>
            <person name="Jung H.Y."/>
        </authorList>
    </citation>
    <scope>NUCLEOTIDE SEQUENCE [LARGE SCALE GENOMIC DNA]</scope>
    <source>
        <strain evidence="3 4">S7-3-11</strain>
    </source>
</reference>
<evidence type="ECO:0000313" key="3">
    <source>
        <dbReference type="EMBL" id="MEL5992951.1"/>
    </source>
</evidence>
<sequence>MIKHWIWGAALLLSAASCQRQAVPTATTADCIDSSKINPNGICTMEYKPVCGCNGKTYANPCAATNAGVRTTTPGPCATAPAK</sequence>
<gene>
    <name evidence="3" type="ORF">AAFH49_01955</name>
</gene>
<comment type="caution">
    <text evidence="3">The sequence shown here is derived from an EMBL/GenBank/DDBJ whole genome shotgun (WGS) entry which is preliminary data.</text>
</comment>
<feature type="chain" id="PRO_5045570075" evidence="1">
    <location>
        <begin position="23"/>
        <end position="83"/>
    </location>
</feature>
<proteinExistence type="predicted"/>
<evidence type="ECO:0000259" key="2">
    <source>
        <dbReference type="PROSITE" id="PS51465"/>
    </source>
</evidence>
<dbReference type="EMBL" id="JBCEVZ010000002">
    <property type="protein sequence ID" value="MEL5992951.1"/>
    <property type="molecule type" value="Genomic_DNA"/>
</dbReference>
<feature type="signal peptide" evidence="1">
    <location>
        <begin position="1"/>
        <end position="22"/>
    </location>
</feature>
<dbReference type="GO" id="GO:0004867">
    <property type="term" value="F:serine-type endopeptidase inhibitor activity"/>
    <property type="evidence" value="ECO:0007669"/>
    <property type="project" value="UniProtKB-KW"/>
</dbReference>
<accession>A0ABU9LR86</accession>
<dbReference type="Pfam" id="PF00050">
    <property type="entry name" value="Kazal_1"/>
    <property type="match status" value="1"/>
</dbReference>
<keyword evidence="3" id="KW-0722">Serine protease inhibitor</keyword>
<dbReference type="SUPFAM" id="SSF100895">
    <property type="entry name" value="Kazal-type serine protease inhibitors"/>
    <property type="match status" value="1"/>
</dbReference>
<dbReference type="PROSITE" id="PS51257">
    <property type="entry name" value="PROKAR_LIPOPROTEIN"/>
    <property type="match status" value="1"/>
</dbReference>
<protein>
    <submittedName>
        <fullName evidence="3">Kazal-type serine protease inhibitor domain-containing protein</fullName>
    </submittedName>
</protein>
<evidence type="ECO:0000313" key="4">
    <source>
        <dbReference type="Proteomes" id="UP001479606"/>
    </source>
</evidence>
<organism evidence="3 4">
    <name type="scientific">Hymenobacter segetis</name>
    <dbReference type="NCBI Taxonomy" id="2025509"/>
    <lineage>
        <taxon>Bacteria</taxon>
        <taxon>Pseudomonadati</taxon>
        <taxon>Bacteroidota</taxon>
        <taxon>Cytophagia</taxon>
        <taxon>Cytophagales</taxon>
        <taxon>Hymenobacteraceae</taxon>
        <taxon>Hymenobacter</taxon>
    </lineage>
</organism>
<dbReference type="InterPro" id="IPR036058">
    <property type="entry name" value="Kazal_dom_sf"/>
</dbReference>
<dbReference type="Gene3D" id="3.30.60.30">
    <property type="match status" value="1"/>
</dbReference>
<dbReference type="PROSITE" id="PS51465">
    <property type="entry name" value="KAZAL_2"/>
    <property type="match status" value="1"/>
</dbReference>
<dbReference type="CDD" id="cd00104">
    <property type="entry name" value="KAZAL_FS"/>
    <property type="match status" value="1"/>
</dbReference>